<feature type="compositionally biased region" description="Acidic residues" evidence="2">
    <location>
        <begin position="337"/>
        <end position="346"/>
    </location>
</feature>
<organism evidence="4 5">
    <name type="scientific">Peronospora belbahrii</name>
    <dbReference type="NCBI Taxonomy" id="622444"/>
    <lineage>
        <taxon>Eukaryota</taxon>
        <taxon>Sar</taxon>
        <taxon>Stramenopiles</taxon>
        <taxon>Oomycota</taxon>
        <taxon>Peronosporomycetes</taxon>
        <taxon>Peronosporales</taxon>
        <taxon>Peronosporaceae</taxon>
        <taxon>Peronospora</taxon>
    </lineage>
</organism>
<evidence type="ECO:0000313" key="5">
    <source>
        <dbReference type="Proteomes" id="UP001160483"/>
    </source>
</evidence>
<feature type="domain" description="C2H2-type" evidence="3">
    <location>
        <begin position="139"/>
        <end position="169"/>
    </location>
</feature>
<dbReference type="EMBL" id="CAKKTJ010000168">
    <property type="protein sequence ID" value="CAH0477456.1"/>
    <property type="molecule type" value="Genomic_DNA"/>
</dbReference>
<comment type="caution">
    <text evidence="4">The sequence shown here is derived from an EMBL/GenBank/DDBJ whole genome shotgun (WGS) entry which is preliminary data.</text>
</comment>
<protein>
    <recommendedName>
        <fullName evidence="3">C2H2-type domain-containing protein</fullName>
    </recommendedName>
</protein>
<keyword evidence="1" id="KW-0862">Zinc</keyword>
<dbReference type="AlphaFoldDB" id="A0AAU9KSW2"/>
<feature type="compositionally biased region" description="Acidic residues" evidence="2">
    <location>
        <begin position="423"/>
        <end position="432"/>
    </location>
</feature>
<keyword evidence="1" id="KW-0479">Metal-binding</keyword>
<feature type="region of interest" description="Disordered" evidence="2">
    <location>
        <begin position="1"/>
        <end position="20"/>
    </location>
</feature>
<feature type="compositionally biased region" description="Basic and acidic residues" evidence="2">
    <location>
        <begin position="347"/>
        <end position="362"/>
    </location>
</feature>
<evidence type="ECO:0000256" key="1">
    <source>
        <dbReference type="PROSITE-ProRule" id="PRU00042"/>
    </source>
</evidence>
<feature type="compositionally biased region" description="Basic and acidic residues" evidence="2">
    <location>
        <begin position="408"/>
        <end position="422"/>
    </location>
</feature>
<proteinExistence type="predicted"/>
<dbReference type="InterPro" id="IPR013087">
    <property type="entry name" value="Znf_C2H2_type"/>
</dbReference>
<dbReference type="GO" id="GO:0008270">
    <property type="term" value="F:zinc ion binding"/>
    <property type="evidence" value="ECO:0007669"/>
    <property type="project" value="UniProtKB-KW"/>
</dbReference>
<dbReference type="PROSITE" id="PS50157">
    <property type="entry name" value="ZINC_FINGER_C2H2_2"/>
    <property type="match status" value="1"/>
</dbReference>
<keyword evidence="1" id="KW-0863">Zinc-finger</keyword>
<feature type="region of interest" description="Disordered" evidence="2">
    <location>
        <begin position="337"/>
        <end position="362"/>
    </location>
</feature>
<evidence type="ECO:0000259" key="3">
    <source>
        <dbReference type="PROSITE" id="PS50157"/>
    </source>
</evidence>
<name>A0AAU9KSW2_9STRA</name>
<sequence>MKTPRHTYMPSESDIPEPSAADLADGIVGPMEMPMHAPIPLLRLQTRQFRKKKARMAGFRHLFKHEGSKPYVSIAIRRLKKLERLRSSHGLPVVSFREKAQRLRDSMDEEFHVMQNQSSICLCFSCQHIRRWSSTLQPYRCTNTNCRITFDSFTDLYDHQLDVHGGLDPRANRIVNELYHQQQGMLALPPSTVYAGQQFLTPSRPPTPWKSMDELDEEARTLMERLREKSQALFVRPFNIFKTAYELVKRNGWEEMKRQYHIAMEHYYAAMKYLASSRGFHDGCPSVERGRNWLTSTDREDARLLYPFSLGDKMDIEPEFVLIDTKCDEEMYIELSSDEDDGDISVDDGRSSEQKRANTDEDVKMNKFEGECSLKAAHERKVFGVDNDVDLKFCEESGNDPDAQPSGNDEKVELKFSKRSDSDSESDSENDEDKTTLSSSEDVSKVQSISDGDSDIAVKIAKDKASSYYFSDTDSSTESEDDKTDHRVQLSSLDFNSDSDSDDVAFKIKDEAGSNYVCKQS</sequence>
<reference evidence="4" key="1">
    <citation type="submission" date="2021-11" db="EMBL/GenBank/DDBJ databases">
        <authorList>
            <person name="Islam A."/>
            <person name="Islam S."/>
            <person name="Flora M.S."/>
            <person name="Rahman M."/>
            <person name="Ziaur R.M."/>
            <person name="Epstein J.H."/>
            <person name="Hassan M."/>
            <person name="Klassen M."/>
            <person name="Woodard K."/>
            <person name="Webb A."/>
            <person name="Webby R.J."/>
            <person name="El Zowalaty M.E."/>
        </authorList>
    </citation>
    <scope>NUCLEOTIDE SEQUENCE</scope>
    <source>
        <strain evidence="4">Pbs3</strain>
    </source>
</reference>
<evidence type="ECO:0000313" key="4">
    <source>
        <dbReference type="EMBL" id="CAH0477456.1"/>
    </source>
</evidence>
<evidence type="ECO:0000256" key="2">
    <source>
        <dbReference type="SAM" id="MobiDB-lite"/>
    </source>
</evidence>
<feature type="compositionally biased region" description="Polar residues" evidence="2">
    <location>
        <begin position="436"/>
        <end position="451"/>
    </location>
</feature>
<dbReference type="PROSITE" id="PS00028">
    <property type="entry name" value="ZINC_FINGER_C2H2_1"/>
    <property type="match status" value="1"/>
</dbReference>
<accession>A0AAU9KSW2</accession>
<gene>
    <name evidence="4" type="ORF">PBS003_LOCUS4205</name>
</gene>
<dbReference type="Proteomes" id="UP001160483">
    <property type="component" value="Unassembled WGS sequence"/>
</dbReference>
<feature type="region of interest" description="Disordered" evidence="2">
    <location>
        <begin position="395"/>
        <end position="456"/>
    </location>
</feature>